<dbReference type="CDD" id="cd08161">
    <property type="entry name" value="SET"/>
    <property type="match status" value="1"/>
</dbReference>
<feature type="compositionally biased region" description="Acidic residues" evidence="2">
    <location>
        <begin position="705"/>
        <end position="716"/>
    </location>
</feature>
<comment type="caution">
    <text evidence="3">The sequence shown here is derived from an EMBL/GenBank/DDBJ whole genome shotgun (WGS) entry which is preliminary data.</text>
</comment>
<feature type="compositionally biased region" description="Pro residues" evidence="2">
    <location>
        <begin position="452"/>
        <end position="467"/>
    </location>
</feature>
<dbReference type="OrthoDB" id="548257at2759"/>
<feature type="compositionally biased region" description="Low complexity" evidence="2">
    <location>
        <begin position="131"/>
        <end position="145"/>
    </location>
</feature>
<feature type="compositionally biased region" description="Low complexity" evidence="2">
    <location>
        <begin position="614"/>
        <end position="641"/>
    </location>
</feature>
<dbReference type="Gene3D" id="2.170.270.10">
    <property type="entry name" value="SET domain"/>
    <property type="match status" value="1"/>
</dbReference>
<gene>
    <name evidence="3" type="ORF">HYH03_007394</name>
</gene>
<feature type="region of interest" description="Disordered" evidence="2">
    <location>
        <begin position="834"/>
        <end position="907"/>
    </location>
</feature>
<name>A0A836BYZ1_9CHLO</name>
<evidence type="ECO:0000256" key="1">
    <source>
        <dbReference type="ARBA" id="ARBA00022581"/>
    </source>
</evidence>
<dbReference type="PANTHER" id="PTHR13037:SF24">
    <property type="entry name" value="POLYCOMB PROTEIN PCL-RELATED"/>
    <property type="match status" value="1"/>
</dbReference>
<feature type="compositionally biased region" description="Low complexity" evidence="2">
    <location>
        <begin position="1648"/>
        <end position="1657"/>
    </location>
</feature>
<sequence length="1794" mass="181720">MLRGGYLRLPHTLAAAVGLSHAGAGSSTPKPTNMQLRLKCDGAGFVDATLSATPGDAVGGLVCKLQGLGGWMAAHGVAEGDQMRLSFKPPGDFTLTHAAASGQPHAQGQEPGQQESRQEAAATAEARKAEAAAGPQAKASEARPVAQPPQPRASPEEEEGRGSEREDDDELVTEDDEEEEEEEERRPGSLGTGRMARSAAAPAVPRPAPAAPRPGQRLSVVLPRYVPPPTPKARTQRPPPEDASASRALTERQQVTKLLKLSLQRARGAGSAGAAPVLPGAAGPGGSASARGVKRRSPVGAAGGGADAAGQLRKKARPAAAADAVESTAGPACSGPHFDRVLQPSEVQDTGAVYRVHLPNSLFRDGGMFASVFPEGDMRLALRDVDSGRTWEARFVQARSAWRLGPFPGLRVTAGDVLRFTPGAAVCPGAGEAQDPPQLSCQVQVLRNSPAPAAPAPAPSQPPPALAPAPSRSAPRPARPAGPKAPQASSAPGPGSGAAEQAASVAITVGKASVSTGRLSMTVPVLRFLGLTKADLPADKRRIPLAVRDGTAAGRPAMLEASVACYDPNWWLCGLGAWLRGLKAEQGDAVILNRLPKAAGGGYQLTLRRGGGAPTASGAEGPATAAAPGGSKLPPTPSKSPSLAEALLATARAIAAGPGPSKAAKPSRPAAAPAPAASPSGQRNARGTGSHAPAPTEVRAAAEAADAEAGGEDADEPGTQRLRIGKSAFNKFHSVGCARPVRAFLLGDSSGTADAPKEPGEQKSIQFPLELRSEDGKVHRVRLVSYGPYAWSILGLRTWMDDTEARAGDYLVFRRPERDGESAYVFDIQLKRGPPEADVSEGGASQGAGVRPESAAGPRAKKRPAAGGPGSASAGGGSGGGAAGSPSKRGSSAGPLSPKSSKAAKPAASAGANAAAAEAAPAPAAVVSPPYDPRFGKPVSASEVMSLILGTSAAMLRPGGVFADFAQDVKTEGITLIEAGSSRRWTQVALTPKGSLLRFSRLRGLQLAVGDVVEYAPLPDAGPRTFQIRILSADRAGANGAGADVDAAQQPAATTGGPTGAALAAGGPSPSPVRPGSAGGNAGAAASEPSAALPSRASGGAGSGPPSAEAPPVLKQERRCAPPPGPVQADTARLPQDRRLAVLAQASSPEDPTTDTIATATASGAPWWEAGAATESGAHPGSSHEADVGKREGPAGNTEHLPASSVSHLHGYLPPGVPLPPLQPGELRLCGLTFHPDLAPSVRRVMQEWEASSSGGGCGLARCDPSTRQISIPGVDGDAGGSEAAASTASAAFSRHGLRRPILATRLARHLGIYTHWDAPLPSGPLPLSPDLVAPGPEPERGGAGLFARAGIKPSWVLGVVGGYVMPGAAAEAFAARGLRQGQHLQAAMTGRAGGSAEDADTAWGFLASSFRLRLPGLGPSPCGADGCELSMLGYGNEAALVNDPRRNPRAWAPGNDVGDEEGAAAQANCMVLPVSVRGLVLPVLVALRDIAPGEQLLRDYGAEWWRQLGDLWEVAEDAELGPARLLHGPSEEPAFLSAPAQPPSQRSQDAGATAAEPPRAEQGARERAPPSGGWRTGQLPGSGGGAHSTGDVRSVRSAERSERDLEALGSRGAGRGRGSRSPSGGRSRSRGRSGWELDTGGGRRPSSRGPGDSQGRSGQGPAGSRQYRSRSPPRLRSRSRSRSRSGEALNPGTAALIARTAAQALVPSRLTLRLGTVGGAALRDEARTRTSGHAAPRQAGGGAPKAVPGARRRAAGPLLHAAMAAATLQPAAHPRPDGLPIGPGAQSPGKSAP</sequence>
<organism evidence="3 4">
    <name type="scientific">Edaphochlamys debaryana</name>
    <dbReference type="NCBI Taxonomy" id="47281"/>
    <lineage>
        <taxon>Eukaryota</taxon>
        <taxon>Viridiplantae</taxon>
        <taxon>Chlorophyta</taxon>
        <taxon>core chlorophytes</taxon>
        <taxon>Chlorophyceae</taxon>
        <taxon>CS clade</taxon>
        <taxon>Chlamydomonadales</taxon>
        <taxon>Chlamydomonadales incertae sedis</taxon>
        <taxon>Edaphochlamys</taxon>
    </lineage>
</organism>
<feature type="compositionally biased region" description="Low complexity" evidence="2">
    <location>
        <begin position="468"/>
        <end position="498"/>
    </location>
</feature>
<feature type="region of interest" description="Disordered" evidence="2">
    <location>
        <begin position="450"/>
        <end position="498"/>
    </location>
</feature>
<proteinExistence type="predicted"/>
<protein>
    <recommendedName>
        <fullName evidence="5">SET domain-containing protein</fullName>
    </recommendedName>
</protein>
<dbReference type="InterPro" id="IPR046341">
    <property type="entry name" value="SET_dom_sf"/>
</dbReference>
<feature type="region of interest" description="Disordered" evidence="2">
    <location>
        <begin position="83"/>
        <end position="256"/>
    </location>
</feature>
<keyword evidence="4" id="KW-1185">Reference proteome</keyword>
<feature type="compositionally biased region" description="Basic and acidic residues" evidence="2">
    <location>
        <begin position="1594"/>
        <end position="1607"/>
    </location>
</feature>
<evidence type="ECO:0000313" key="3">
    <source>
        <dbReference type="EMBL" id="KAG2494336.1"/>
    </source>
</evidence>
<dbReference type="SUPFAM" id="SSF82199">
    <property type="entry name" value="SET domain"/>
    <property type="match status" value="1"/>
</dbReference>
<dbReference type="EMBL" id="JAEHOE010000031">
    <property type="protein sequence ID" value="KAG2494336.1"/>
    <property type="molecule type" value="Genomic_DNA"/>
</dbReference>
<feature type="compositionally biased region" description="Low complexity" evidence="2">
    <location>
        <begin position="657"/>
        <end position="681"/>
    </location>
</feature>
<feature type="compositionally biased region" description="Basic residues" evidence="2">
    <location>
        <begin position="1668"/>
        <end position="1684"/>
    </location>
</feature>
<feature type="region of interest" description="Disordered" evidence="2">
    <location>
        <begin position="1172"/>
        <end position="1208"/>
    </location>
</feature>
<feature type="compositionally biased region" description="Low complexity" evidence="2">
    <location>
        <begin position="692"/>
        <end position="704"/>
    </location>
</feature>
<feature type="compositionally biased region" description="Low complexity" evidence="2">
    <location>
        <begin position="884"/>
        <end position="907"/>
    </location>
</feature>
<feature type="compositionally biased region" description="Low complexity" evidence="2">
    <location>
        <begin position="1083"/>
        <end position="1112"/>
    </location>
</feature>
<feature type="compositionally biased region" description="Gly residues" evidence="2">
    <location>
        <begin position="867"/>
        <end position="883"/>
    </location>
</feature>
<feature type="compositionally biased region" description="Basic and acidic residues" evidence="2">
    <location>
        <begin position="1182"/>
        <end position="1193"/>
    </location>
</feature>
<accession>A0A836BYZ1</accession>
<reference evidence="3" key="1">
    <citation type="journal article" date="2020" name="bioRxiv">
        <title>Comparative genomics of Chlamydomonas.</title>
        <authorList>
            <person name="Craig R.J."/>
            <person name="Hasan A.R."/>
            <person name="Ness R.W."/>
            <person name="Keightley P.D."/>
        </authorList>
    </citation>
    <scope>NUCLEOTIDE SEQUENCE</scope>
    <source>
        <strain evidence="3">CCAP 11/70</strain>
    </source>
</reference>
<evidence type="ECO:0000256" key="2">
    <source>
        <dbReference type="SAM" id="MobiDB-lite"/>
    </source>
</evidence>
<feature type="compositionally biased region" description="Acidic residues" evidence="2">
    <location>
        <begin position="165"/>
        <end position="183"/>
    </location>
</feature>
<feature type="region of interest" description="Disordered" evidence="2">
    <location>
        <begin position="1525"/>
        <end position="1693"/>
    </location>
</feature>
<feature type="compositionally biased region" description="Low complexity" evidence="2">
    <location>
        <begin position="1039"/>
        <end position="1068"/>
    </location>
</feature>
<feature type="region of interest" description="Disordered" evidence="2">
    <location>
        <begin position="657"/>
        <end position="719"/>
    </location>
</feature>
<feature type="region of interest" description="Disordered" evidence="2">
    <location>
        <begin position="271"/>
        <end position="339"/>
    </location>
</feature>
<evidence type="ECO:0008006" key="5">
    <source>
        <dbReference type="Google" id="ProtNLM"/>
    </source>
</evidence>
<feature type="compositionally biased region" description="Low complexity" evidence="2">
    <location>
        <begin position="113"/>
        <end position="124"/>
    </location>
</feature>
<feature type="compositionally biased region" description="Low complexity" evidence="2">
    <location>
        <begin position="271"/>
        <end position="291"/>
    </location>
</feature>
<feature type="region of interest" description="Disordered" evidence="2">
    <location>
        <begin position="1039"/>
        <end position="1135"/>
    </location>
</feature>
<feature type="region of interest" description="Disordered" evidence="2">
    <location>
        <begin position="609"/>
        <end position="641"/>
    </location>
</feature>
<feature type="compositionally biased region" description="Low complexity" evidence="2">
    <location>
        <begin position="1745"/>
        <end position="1773"/>
    </location>
</feature>
<dbReference type="PANTHER" id="PTHR13037">
    <property type="entry name" value="FORMIN"/>
    <property type="match status" value="1"/>
</dbReference>
<feature type="region of interest" description="Disordered" evidence="2">
    <location>
        <begin position="1721"/>
        <end position="1794"/>
    </location>
</feature>
<feature type="compositionally biased region" description="Basic and acidic residues" evidence="2">
    <location>
        <begin position="1559"/>
        <end position="1569"/>
    </location>
</feature>
<keyword evidence="1" id="KW-0945">Host-virus interaction</keyword>
<dbReference type="Proteomes" id="UP000612055">
    <property type="component" value="Unassembled WGS sequence"/>
</dbReference>
<evidence type="ECO:0000313" key="4">
    <source>
        <dbReference type="Proteomes" id="UP000612055"/>
    </source>
</evidence>